<dbReference type="PANTHER" id="PTHR33053:SF9">
    <property type="entry name" value="AGAP000105-PA"/>
    <property type="match status" value="1"/>
</dbReference>
<organism evidence="1 2">
    <name type="scientific">Schistosoma mattheei</name>
    <dbReference type="NCBI Taxonomy" id="31246"/>
    <lineage>
        <taxon>Eukaryota</taxon>
        <taxon>Metazoa</taxon>
        <taxon>Spiralia</taxon>
        <taxon>Lophotrochozoa</taxon>
        <taxon>Platyhelminthes</taxon>
        <taxon>Trematoda</taxon>
        <taxon>Digenea</taxon>
        <taxon>Strigeidida</taxon>
        <taxon>Schistosomatoidea</taxon>
        <taxon>Schistosomatidae</taxon>
        <taxon>Schistosoma</taxon>
    </lineage>
</organism>
<evidence type="ECO:0000313" key="1">
    <source>
        <dbReference type="EMBL" id="VDP84692.1"/>
    </source>
</evidence>
<sequence length="522" mass="59167">MSEMSPGIHLSIKEQLDRIVIEMMKGSYISIKKADQILDLFRARYPELPTSVRSVLRRCNGVEPENLESGTYYHLGLKSTLLRTSENLLRKIRFTELKLQLNYDGLSLFKSSNQQLWPTPGHIRSSLVSNVFIIGIYSGEVKPYDFNDMSAALITELQELLTVGINVDKFHVHLTVKLAAVIYGAPARSNIRYVVGHNATASCDKRQVLGTRTCGRMTLPNGEHDLRSDVTFRSYEKCYGSDQIFYNVHSLKHIVEDVIEHGSLESFSAFPFESYMRKIRRSVHCGFATAKQAAQLYAEEVYFQSILNQDMADNVTEPEITDDSSEQIVSYGNSKLSTTRPDNVVIASGRPGTVKRKNTGYLCTSEELEVAEVEAGFAPVEFPVVNILTGNFSPIASLCDDANKMLRTLLKSVSELSTKIDEMLFLYERLAMGVTDRRTEEMHSDAIHFPLRTHKELRSLEAALENQKYRDHFNWRTRTPCTEPEAKSVLVSTNFTRRFRRCKLPGEGYNTRHDYSKPGLLA</sequence>
<reference evidence="1 2" key="1">
    <citation type="submission" date="2018-11" db="EMBL/GenBank/DDBJ databases">
        <authorList>
            <consortium name="Pathogen Informatics"/>
        </authorList>
    </citation>
    <scope>NUCLEOTIDE SEQUENCE [LARGE SCALE GENOMIC DNA]</scope>
    <source>
        <strain>Denwood</strain>
        <strain evidence="2">Zambia</strain>
    </source>
</reference>
<keyword evidence="2" id="KW-1185">Reference proteome</keyword>
<proteinExistence type="predicted"/>
<dbReference type="PANTHER" id="PTHR33053">
    <property type="entry name" value="PROTEIN, PUTATIVE-RELATED"/>
    <property type="match status" value="1"/>
</dbReference>
<gene>
    <name evidence="1" type="ORF">SMTD_LOCUS21356</name>
</gene>
<dbReference type="AlphaFoldDB" id="A0A183Q419"/>
<accession>A0A183Q419</accession>
<evidence type="ECO:0000313" key="2">
    <source>
        <dbReference type="Proteomes" id="UP000269396"/>
    </source>
</evidence>
<protein>
    <submittedName>
        <fullName evidence="1">Uncharacterized protein</fullName>
    </submittedName>
</protein>
<name>A0A183Q419_9TREM</name>
<dbReference type="Proteomes" id="UP000269396">
    <property type="component" value="Unassembled WGS sequence"/>
</dbReference>
<dbReference type="EMBL" id="UZAL01047065">
    <property type="protein sequence ID" value="VDP84692.1"/>
    <property type="molecule type" value="Genomic_DNA"/>
</dbReference>